<sequence length="577" mass="63890">MLKLFKNLKPYKFGILFIILLTACQAFTQLYLPKLMSNIVDKGIINGDINYILKIGTVMILVALLGSVAAVFSSLFSSKVAIGFSKDLRKNIFTKVETLSVGDFNQIGTASLITRTTNDINQIQQVLVMMLRMMLMAPIMCAGGIVMALTTNAKLSTVLLFAAPWVIVSIAIVSKKATPLFKSMQKKLDKLNLVLRENLTGIRVIRAFNRISHERIRFNEANDDLTNTSIKVNKIMAVMMPLMQLILNLTAVAIIWFGGIRIDQGSMQIGDLMAFIQYTMEIMFSLLLLSMMFVMIPRASASAVRLNEVLEIEPSIKDEYNDKVNTTLRGFVEFKNVSFKYSDSETPVLSNINFSSNPGETTAIIGGTGSGKSTLIGLLPRFYDVTDGEILVSGINIKDIPQHELRNKIGFVPQKAVLFTGTISENIKYGKDDATLDEIKHAAEIAQATDFISEMKDNFETVIDQGGNNVSGGQKQRLSIARAIIRKPEIYIFDDSFSALDFKTDAKLRAALKNETVNSTVLIVAQRVSTVMDADRIIVLDDGIIVGIGTHKELLKTCDVYKEIVSSQLSKEEIENE</sequence>
<dbReference type="InterPro" id="IPR027417">
    <property type="entry name" value="P-loop_NTPase"/>
</dbReference>
<evidence type="ECO:0000256" key="4">
    <source>
        <dbReference type="ARBA" id="ARBA00022692"/>
    </source>
</evidence>
<dbReference type="GO" id="GO:0016887">
    <property type="term" value="F:ATP hydrolysis activity"/>
    <property type="evidence" value="ECO:0007669"/>
    <property type="project" value="InterPro"/>
</dbReference>
<dbReference type="FunFam" id="3.40.50.300:FF:000854">
    <property type="entry name" value="Multidrug ABC transporter ATP-binding protein"/>
    <property type="match status" value="1"/>
</dbReference>
<dbReference type="PROSITE" id="PS50929">
    <property type="entry name" value="ABC_TM1F"/>
    <property type="match status" value="1"/>
</dbReference>
<dbReference type="FunFam" id="1.20.1560.10:FF:000040">
    <property type="entry name" value="Multidrug ABC transporter ATP-binding protein"/>
    <property type="match status" value="1"/>
</dbReference>
<keyword evidence="3" id="KW-1003">Cell membrane</keyword>
<dbReference type="PANTHER" id="PTHR43394:SF1">
    <property type="entry name" value="ATP-BINDING CASSETTE SUB-FAMILY B MEMBER 10, MITOCHONDRIAL"/>
    <property type="match status" value="1"/>
</dbReference>
<evidence type="ECO:0000256" key="2">
    <source>
        <dbReference type="ARBA" id="ARBA00022448"/>
    </source>
</evidence>
<dbReference type="Pfam" id="PF00664">
    <property type="entry name" value="ABC_membrane"/>
    <property type="match status" value="1"/>
</dbReference>
<dbReference type="InterPro" id="IPR036640">
    <property type="entry name" value="ABC1_TM_sf"/>
</dbReference>
<dbReference type="CDD" id="cd18548">
    <property type="entry name" value="ABC_6TM_Tm287_like"/>
    <property type="match status" value="1"/>
</dbReference>
<dbReference type="SUPFAM" id="SSF90123">
    <property type="entry name" value="ABC transporter transmembrane region"/>
    <property type="match status" value="1"/>
</dbReference>
<evidence type="ECO:0000313" key="10">
    <source>
        <dbReference type="Proteomes" id="UP000472355"/>
    </source>
</evidence>
<dbReference type="InterPro" id="IPR003439">
    <property type="entry name" value="ABC_transporter-like_ATP-bd"/>
</dbReference>
<reference evidence="9 10" key="1">
    <citation type="submission" date="2019-02" db="EMBL/GenBank/DDBJ databases">
        <title>Genome sequencing of Clostridium botulinum clinical isolates.</title>
        <authorList>
            <person name="Brunt J."/>
            <person name="Van Vliet A.H.M."/>
            <person name="Stringer S.C."/>
            <person name="Grant K.A."/>
            <person name="Carter A.C."/>
            <person name="Peck M.W."/>
        </authorList>
    </citation>
    <scope>NUCLEOTIDE SEQUENCE [LARGE SCALE GENOMIC DNA]</scope>
    <source>
        <strain evidence="9 10">H113700579</strain>
    </source>
</reference>
<evidence type="ECO:0000256" key="8">
    <source>
        <dbReference type="ARBA" id="ARBA00023136"/>
    </source>
</evidence>
<dbReference type="SUPFAM" id="SSF52540">
    <property type="entry name" value="P-loop containing nucleoside triphosphate hydrolases"/>
    <property type="match status" value="1"/>
</dbReference>
<keyword evidence="7" id="KW-1133">Transmembrane helix</keyword>
<evidence type="ECO:0000256" key="1">
    <source>
        <dbReference type="ARBA" id="ARBA00004651"/>
    </source>
</evidence>
<dbReference type="Gene3D" id="3.40.50.300">
    <property type="entry name" value="P-loop containing nucleotide triphosphate hydrolases"/>
    <property type="match status" value="1"/>
</dbReference>
<comment type="caution">
    <text evidence="9">The sequence shown here is derived from an EMBL/GenBank/DDBJ whole genome shotgun (WGS) entry which is preliminary data.</text>
</comment>
<dbReference type="AlphaFoldDB" id="A0A6B4FMH5"/>
<dbReference type="PROSITE" id="PS51257">
    <property type="entry name" value="PROKAR_LIPOPROTEIN"/>
    <property type="match status" value="1"/>
</dbReference>
<keyword evidence="5" id="KW-0547">Nucleotide-binding</keyword>
<evidence type="ECO:0000256" key="3">
    <source>
        <dbReference type="ARBA" id="ARBA00022475"/>
    </source>
</evidence>
<dbReference type="InterPro" id="IPR017871">
    <property type="entry name" value="ABC_transporter-like_CS"/>
</dbReference>
<dbReference type="PANTHER" id="PTHR43394">
    <property type="entry name" value="ATP-DEPENDENT PERMEASE MDL1, MITOCHONDRIAL"/>
    <property type="match status" value="1"/>
</dbReference>
<dbReference type="SMART" id="SM00382">
    <property type="entry name" value="AAA"/>
    <property type="match status" value="1"/>
</dbReference>
<dbReference type="InterPro" id="IPR003593">
    <property type="entry name" value="AAA+_ATPase"/>
</dbReference>
<dbReference type="GO" id="GO:0005886">
    <property type="term" value="C:plasma membrane"/>
    <property type="evidence" value="ECO:0007669"/>
    <property type="project" value="UniProtKB-SubCell"/>
</dbReference>
<organism evidence="9 10">
    <name type="scientific">Clostridium botulinum</name>
    <dbReference type="NCBI Taxonomy" id="1491"/>
    <lineage>
        <taxon>Bacteria</taxon>
        <taxon>Bacillati</taxon>
        <taxon>Bacillota</taxon>
        <taxon>Clostridia</taxon>
        <taxon>Eubacteriales</taxon>
        <taxon>Clostridiaceae</taxon>
        <taxon>Clostridium</taxon>
    </lineage>
</organism>
<proteinExistence type="predicted"/>
<dbReference type="GO" id="GO:0015421">
    <property type="term" value="F:ABC-type oligopeptide transporter activity"/>
    <property type="evidence" value="ECO:0007669"/>
    <property type="project" value="TreeGrafter"/>
</dbReference>
<dbReference type="InterPro" id="IPR011527">
    <property type="entry name" value="ABC1_TM_dom"/>
</dbReference>
<evidence type="ECO:0000256" key="6">
    <source>
        <dbReference type="ARBA" id="ARBA00022840"/>
    </source>
</evidence>
<evidence type="ECO:0000313" key="9">
    <source>
        <dbReference type="EMBL" id="NFA41567.1"/>
    </source>
</evidence>
<accession>A0A6B4FMH5</accession>
<keyword evidence="4" id="KW-0812">Transmembrane</keyword>
<dbReference type="PROSITE" id="PS50893">
    <property type="entry name" value="ABC_TRANSPORTER_2"/>
    <property type="match status" value="1"/>
</dbReference>
<keyword evidence="8" id="KW-0472">Membrane</keyword>
<protein>
    <submittedName>
        <fullName evidence="9">ABC transporter ATP-binding protein</fullName>
    </submittedName>
</protein>
<dbReference type="RefSeq" id="WP_012451126.1">
    <property type="nucleotide sequence ID" value="NZ_CP010520.1"/>
</dbReference>
<evidence type="ECO:0000256" key="7">
    <source>
        <dbReference type="ARBA" id="ARBA00022989"/>
    </source>
</evidence>
<gene>
    <name evidence="9" type="ORF">EXM65_02965</name>
</gene>
<dbReference type="EMBL" id="SGKU01000005">
    <property type="protein sequence ID" value="NFA41567.1"/>
    <property type="molecule type" value="Genomic_DNA"/>
</dbReference>
<comment type="subcellular location">
    <subcellularLocation>
        <location evidence="1">Cell membrane</location>
        <topology evidence="1">Multi-pass membrane protein</topology>
    </subcellularLocation>
</comment>
<dbReference type="Pfam" id="PF00005">
    <property type="entry name" value="ABC_tran"/>
    <property type="match status" value="1"/>
</dbReference>
<dbReference type="PROSITE" id="PS00211">
    <property type="entry name" value="ABC_TRANSPORTER_1"/>
    <property type="match status" value="1"/>
</dbReference>
<dbReference type="Proteomes" id="UP000472355">
    <property type="component" value="Unassembled WGS sequence"/>
</dbReference>
<dbReference type="InterPro" id="IPR039421">
    <property type="entry name" value="Type_1_exporter"/>
</dbReference>
<dbReference type="Gene3D" id="1.20.1560.10">
    <property type="entry name" value="ABC transporter type 1, transmembrane domain"/>
    <property type="match status" value="1"/>
</dbReference>
<keyword evidence="6 9" id="KW-0067">ATP-binding</keyword>
<evidence type="ECO:0000256" key="5">
    <source>
        <dbReference type="ARBA" id="ARBA00022741"/>
    </source>
</evidence>
<name>A0A6B4FMH5_CLOBO</name>
<dbReference type="GO" id="GO:0005524">
    <property type="term" value="F:ATP binding"/>
    <property type="evidence" value="ECO:0007669"/>
    <property type="project" value="UniProtKB-KW"/>
</dbReference>
<keyword evidence="2" id="KW-0813">Transport</keyword>